<feature type="compositionally biased region" description="Acidic residues" evidence="8">
    <location>
        <begin position="408"/>
        <end position="420"/>
    </location>
</feature>
<dbReference type="VEuPathDB" id="TriTrypDB:ADEAN_000479600"/>
<keyword evidence="4 7" id="KW-0175">Coiled coil</keyword>
<evidence type="ECO:0000313" key="9">
    <source>
        <dbReference type="EMBL" id="CAD2217318.1"/>
    </source>
</evidence>
<comment type="subcellular location">
    <subcellularLocation>
        <location evidence="1">Cell projection</location>
        <location evidence="1">Cilium</location>
    </subcellularLocation>
</comment>
<dbReference type="GO" id="GO:0005929">
    <property type="term" value="C:cilium"/>
    <property type="evidence" value="ECO:0007669"/>
    <property type="project" value="UniProtKB-SubCell"/>
</dbReference>
<evidence type="ECO:0000256" key="3">
    <source>
        <dbReference type="ARBA" id="ARBA00022794"/>
    </source>
</evidence>
<protein>
    <submittedName>
        <fullName evidence="9">Clusterin-associated protein-1, putative</fullName>
    </submittedName>
</protein>
<evidence type="ECO:0000256" key="4">
    <source>
        <dbReference type="ARBA" id="ARBA00023054"/>
    </source>
</evidence>
<evidence type="ECO:0000256" key="2">
    <source>
        <dbReference type="ARBA" id="ARBA00008340"/>
    </source>
</evidence>
<dbReference type="PANTHER" id="PTHR21547:SF0">
    <property type="entry name" value="CLUSTERIN-ASSOCIATED PROTEIN 1"/>
    <property type="match status" value="1"/>
</dbReference>
<evidence type="ECO:0000256" key="5">
    <source>
        <dbReference type="ARBA" id="ARBA00023069"/>
    </source>
</evidence>
<evidence type="ECO:0000256" key="8">
    <source>
        <dbReference type="SAM" id="MobiDB-lite"/>
    </source>
</evidence>
<dbReference type="GO" id="GO:0060271">
    <property type="term" value="P:cilium assembly"/>
    <property type="evidence" value="ECO:0007669"/>
    <property type="project" value="TreeGrafter"/>
</dbReference>
<name>S9VEY0_9TRYP</name>
<dbReference type="GO" id="GO:0030992">
    <property type="term" value="C:intraciliary transport particle B"/>
    <property type="evidence" value="ECO:0007669"/>
    <property type="project" value="TreeGrafter"/>
</dbReference>
<dbReference type="PANTHER" id="PTHR21547">
    <property type="entry name" value="CLUSTERIN ASSOCIATED PROTEIN 1"/>
    <property type="match status" value="1"/>
</dbReference>
<dbReference type="AlphaFoldDB" id="S9VEY0"/>
<comment type="similarity">
    <text evidence="2">Belongs to the CLUAP1 family.</text>
</comment>
<dbReference type="InterPro" id="IPR019366">
    <property type="entry name" value="Clusterin-associated_protein-1"/>
</dbReference>
<evidence type="ECO:0000313" key="10">
    <source>
        <dbReference type="Proteomes" id="UP000515908"/>
    </source>
</evidence>
<keyword evidence="6" id="KW-0966">Cell projection</keyword>
<evidence type="ECO:0000256" key="6">
    <source>
        <dbReference type="ARBA" id="ARBA00023273"/>
    </source>
</evidence>
<evidence type="ECO:0000256" key="7">
    <source>
        <dbReference type="SAM" id="Coils"/>
    </source>
</evidence>
<proteinExistence type="inferred from homology"/>
<feature type="compositionally biased region" description="Acidic residues" evidence="8">
    <location>
        <begin position="330"/>
        <end position="340"/>
    </location>
</feature>
<evidence type="ECO:0000256" key="1">
    <source>
        <dbReference type="ARBA" id="ARBA00004138"/>
    </source>
</evidence>
<sequence>MSFRELRSFAEAMRILGYPSLISMESFKEPNVELVADCMYWLIMRYEPSAEVTYNIERESDRVFFFKQVCEVALSKGRMKLNIKKLYQADGHAVQEMLKLANVLKKAMQSTDAEDLDFAGLQQMAAQKNVHDGKAVQQLCSDLTAEGSSLFFLIDEEIDNRPERQKVLSRATEVGEFERKLRELLANVSQQVDQLQQSITNLSADETNLEQKIENKKVQLERAQKRYKSLMAVRPAFIEEYDKHEADLQVQFVQYLEQYRNVEYLEYQLAKYNASEDALLEEQQTKLKVMRERLLKEELKAIRSDGGRALIHRDSDDDEGARVRNAEVEGSSESESDSGEEVARPQNAIGRNRPVNSGGVRRTSNVMMDSDDSDDSEGVVNTRKMRPAAADNVNSGRPAVNPMSRQNDDDDDSDDTESDNTSDLLGSDTDDSDDDDTSDDSDI</sequence>
<keyword evidence="3" id="KW-0970">Cilium biogenesis/degradation</keyword>
<accession>S9VEY0</accession>
<dbReference type="GO" id="GO:0005815">
    <property type="term" value="C:microtubule organizing center"/>
    <property type="evidence" value="ECO:0007669"/>
    <property type="project" value="TreeGrafter"/>
</dbReference>
<gene>
    <name evidence="9" type="ORF">ADEAN_000479600</name>
</gene>
<dbReference type="OrthoDB" id="438545at2759"/>
<keyword evidence="10" id="KW-1185">Reference proteome</keyword>
<reference evidence="9 10" key="1">
    <citation type="submission" date="2020-08" db="EMBL/GenBank/DDBJ databases">
        <authorList>
            <person name="Newling K."/>
            <person name="Davey J."/>
            <person name="Forrester S."/>
        </authorList>
    </citation>
    <scope>NUCLEOTIDE SEQUENCE [LARGE SCALE GENOMIC DNA]</scope>
    <source>
        <strain evidence="10">Crithidia deanei Carvalho (ATCC PRA-265)</strain>
    </source>
</reference>
<feature type="compositionally biased region" description="Basic and acidic residues" evidence="8">
    <location>
        <begin position="310"/>
        <end position="327"/>
    </location>
</feature>
<feature type="region of interest" description="Disordered" evidence="8">
    <location>
        <begin position="310"/>
        <end position="443"/>
    </location>
</feature>
<feature type="coiled-coil region" evidence="7">
    <location>
        <begin position="178"/>
        <end position="233"/>
    </location>
</feature>
<dbReference type="Proteomes" id="UP000515908">
    <property type="component" value="Chromosome 08"/>
</dbReference>
<organism evidence="9 10">
    <name type="scientific">Angomonas deanei</name>
    <dbReference type="NCBI Taxonomy" id="59799"/>
    <lineage>
        <taxon>Eukaryota</taxon>
        <taxon>Discoba</taxon>
        <taxon>Euglenozoa</taxon>
        <taxon>Kinetoplastea</taxon>
        <taxon>Metakinetoplastina</taxon>
        <taxon>Trypanosomatida</taxon>
        <taxon>Trypanosomatidae</taxon>
        <taxon>Strigomonadinae</taxon>
        <taxon>Angomonas</taxon>
    </lineage>
</organism>
<dbReference type="Pfam" id="PF10234">
    <property type="entry name" value="Cluap1"/>
    <property type="match status" value="1"/>
</dbReference>
<keyword evidence="5" id="KW-0969">Cilium</keyword>
<dbReference type="EMBL" id="LR877152">
    <property type="protein sequence ID" value="CAD2217318.1"/>
    <property type="molecule type" value="Genomic_DNA"/>
</dbReference>
<feature type="compositionally biased region" description="Acidic residues" evidence="8">
    <location>
        <begin position="428"/>
        <end position="443"/>
    </location>
</feature>